<dbReference type="EMBL" id="JH921440">
    <property type="protein sequence ID" value="EKD16079.1"/>
    <property type="molecule type" value="Genomic_DNA"/>
</dbReference>
<evidence type="ECO:0000256" key="1">
    <source>
        <dbReference type="ARBA" id="ARBA00004123"/>
    </source>
</evidence>
<dbReference type="InterPro" id="IPR038744">
    <property type="entry name" value="Hri1_N"/>
</dbReference>
<dbReference type="InterPro" id="IPR031818">
    <property type="entry name" value="Hri1"/>
</dbReference>
<dbReference type="InterPro" id="IPR043047">
    <property type="entry name" value="Hri1_N_sf"/>
</dbReference>
<dbReference type="InParanoid" id="K1XTZ7"/>
<evidence type="ECO:0000256" key="4">
    <source>
        <dbReference type="ARBA" id="ARBA00017063"/>
    </source>
</evidence>
<keyword evidence="6" id="KW-0539">Nucleus</keyword>
<evidence type="ECO:0000256" key="5">
    <source>
        <dbReference type="ARBA" id="ARBA00022490"/>
    </source>
</evidence>
<name>K1XTZ7_MARBU</name>
<comment type="similarity">
    <text evidence="3">Belongs to the HRI1 family.</text>
</comment>
<dbReference type="Proteomes" id="UP000006753">
    <property type="component" value="Unassembled WGS sequence"/>
</dbReference>
<dbReference type="eggNOG" id="ENOG502S8GG">
    <property type="taxonomic scope" value="Eukaryota"/>
</dbReference>
<keyword evidence="8" id="KW-1185">Reference proteome</keyword>
<evidence type="ECO:0000313" key="7">
    <source>
        <dbReference type="EMBL" id="EKD16079.1"/>
    </source>
</evidence>
<comment type="subcellular location">
    <subcellularLocation>
        <location evidence="2">Cytoplasm</location>
    </subcellularLocation>
    <subcellularLocation>
        <location evidence="1">Nucleus</location>
    </subcellularLocation>
</comment>
<reference evidence="7 8" key="1">
    <citation type="journal article" date="2012" name="BMC Genomics">
        <title>Sequencing the genome of Marssonina brunnea reveals fungus-poplar co-evolution.</title>
        <authorList>
            <person name="Zhu S."/>
            <person name="Cao Y.-Z."/>
            <person name="Jiang C."/>
            <person name="Tan B.-Y."/>
            <person name="Wang Z."/>
            <person name="Feng S."/>
            <person name="Zhang L."/>
            <person name="Su X.-H."/>
            <person name="Brejova B."/>
            <person name="Vinar T."/>
            <person name="Xu M."/>
            <person name="Wang M.-X."/>
            <person name="Zhang S.-G."/>
            <person name="Huang M.-R."/>
            <person name="Wu R."/>
            <person name="Zhou Y."/>
        </authorList>
    </citation>
    <scope>NUCLEOTIDE SEQUENCE [LARGE SCALE GENOMIC DNA]</scope>
    <source>
        <strain evidence="7 8">MB_m1</strain>
    </source>
</reference>
<protein>
    <recommendedName>
        <fullName evidence="4">Protein HRI1</fullName>
    </recommendedName>
</protein>
<dbReference type="KEGG" id="mbe:MBM_06090"/>
<keyword evidence="5" id="KW-0963">Cytoplasm</keyword>
<dbReference type="CDD" id="cd11692">
    <property type="entry name" value="HRI1_N_like"/>
    <property type="match status" value="1"/>
</dbReference>
<sequence>MPKPFISTRKFIKWGDAPAGEDTECVTPLRKSAGCHDLMLAYSTLVLTTAGKHFVDIRIYLPRTPSEPCLPASSPLPISRLEWGFAGTSNPTPAAYAADGTIATPAHTVWTHWVDSRTTAETCDEGVMYPQASGETMEYGAMINPASGKEETYEECWVDLEAGLVDGEDGLRSWVLRTEDAEKGTRGVMARVGRYAQAVLRRGGGEFGAARWVWRDAEKGWESVVQIGSLDEDVPRGMLGAGDVKLGQTFEGSGGLQWSCVESFAWS</sequence>
<dbReference type="GO" id="GO:0005634">
    <property type="term" value="C:nucleus"/>
    <property type="evidence" value="ECO:0007669"/>
    <property type="project" value="UniProtKB-SubCell"/>
</dbReference>
<accession>K1XTZ7</accession>
<evidence type="ECO:0000256" key="6">
    <source>
        <dbReference type="ARBA" id="ARBA00023242"/>
    </source>
</evidence>
<gene>
    <name evidence="7" type="ORF">MBM_06090</name>
</gene>
<dbReference type="CDD" id="cd11693">
    <property type="entry name" value="HRI1_C_like"/>
    <property type="match status" value="1"/>
</dbReference>
<dbReference type="HOGENOM" id="CLU_060351_1_0_1"/>
<evidence type="ECO:0000256" key="2">
    <source>
        <dbReference type="ARBA" id="ARBA00004496"/>
    </source>
</evidence>
<evidence type="ECO:0000313" key="8">
    <source>
        <dbReference type="Proteomes" id="UP000006753"/>
    </source>
</evidence>
<dbReference type="OMA" id="EAWRAVP"/>
<dbReference type="Gene3D" id="2.40.128.310">
    <property type="entry name" value="Protein HRI1, C-terminal domain"/>
    <property type="match status" value="1"/>
</dbReference>
<organism evidence="7 8">
    <name type="scientific">Marssonina brunnea f. sp. multigermtubi (strain MB_m1)</name>
    <name type="common">Marssonina leaf spot fungus</name>
    <dbReference type="NCBI Taxonomy" id="1072389"/>
    <lineage>
        <taxon>Eukaryota</taxon>
        <taxon>Fungi</taxon>
        <taxon>Dikarya</taxon>
        <taxon>Ascomycota</taxon>
        <taxon>Pezizomycotina</taxon>
        <taxon>Leotiomycetes</taxon>
        <taxon>Helotiales</taxon>
        <taxon>Drepanopezizaceae</taxon>
        <taxon>Drepanopeziza</taxon>
    </lineage>
</organism>
<dbReference type="AlphaFoldDB" id="K1XTZ7"/>
<dbReference type="OrthoDB" id="4045395at2759"/>
<dbReference type="Gene3D" id="2.40.128.320">
    <property type="entry name" value="Protein HRI1, N-terminal domain"/>
    <property type="match status" value="1"/>
</dbReference>
<dbReference type="Pfam" id="PF16815">
    <property type="entry name" value="HRI1"/>
    <property type="match status" value="1"/>
</dbReference>
<evidence type="ECO:0000256" key="3">
    <source>
        <dbReference type="ARBA" id="ARBA00005229"/>
    </source>
</evidence>
<dbReference type="GO" id="GO:0005737">
    <property type="term" value="C:cytoplasm"/>
    <property type="evidence" value="ECO:0007669"/>
    <property type="project" value="UniProtKB-SubCell"/>
</dbReference>
<proteinExistence type="inferred from homology"/>